<feature type="compositionally biased region" description="Low complexity" evidence="2">
    <location>
        <begin position="785"/>
        <end position="796"/>
    </location>
</feature>
<name>A0AAN9YLY8_9PEZI</name>
<dbReference type="PANTHER" id="PTHR39597:SF1">
    <property type="entry name" value="UBA DOMAIN-CONTAINING PROTEIN RUP1"/>
    <property type="match status" value="1"/>
</dbReference>
<evidence type="ECO:0000256" key="2">
    <source>
        <dbReference type="SAM" id="MobiDB-lite"/>
    </source>
</evidence>
<sequence>MTGNGAPSEDDVSLFCDVTGCLSRSEAVARLRANNNDLNRATEDFFENPDSTKYKWDESQFSADREGDFNNANVSFNIQGPDELNPPNYHGSTAPTRPPSRTNNHSPLVEGAPTNHAEEDAALQRALAESAAESGIPPQQSGIADTTPAPKYFGPANRSEYSSALWAMVPTKATSEVVDTGPRPSMRKRQPGTPAFIRQTKDCRLGSLLSIYHKIPLVRNILLSYPGPARTYGHNSEWWKGQPILKPEVLAAMMRGETVSAEDSRPAFNEELHRLMAFLDQTDRSYGTIDALAETSPIDPSGGQNTWGVDYETKFLDHLIEENQSSPEFDVTPMVNIGQQVGLTTTSLTNEYSDDSESLESEQSSVSFALLDIGLTTDQWSWVNTLYDALDELLWTNALSTEQTSAENGSGTAVLVRPAEVITMRFNGFGVHRPCEIPATFYADRYMETNQDQARHFQRQIYEIRRNGLQRLTRWEERRVMCKGEPGCSKFVWLEPSHDIRTCRKKIIETFEILIDQQRKNAQWRYYEDRWTKDIPYSMSDLCLISTWSGPYKLTDEEEENQRKWNRIIQAAKDELAELDRDMAVCHDKREEFIDRLDVISKRLTCQEHEADDERFVYRSDPEAYHPEYWNPSQRYSLRGVALTNEVTYVCVRGEPDLIEFGEGPKPNDQWWKIEYSSKTSSPATIEKVSLDSVLEASCTGSKWPILVYATEKAIETTPIPLSDPLRMFVKADNRSFQQELTQEQNQEQPSQETPQEPEPQSGPITDDALSRIPGASPSKRKHSASSSVATNGSSRSDLDDVDLTFSDERIVGFTEDSGPVTSHQEFATSSSTPSNKLGGIVESLANCQTNEKGSSSRRLGVQIHATHEGPEVEMQETVESGVPAPEMKERVGGSTPFFSTGAGDINATGGTIDLMDMELDSDHQDSRP</sequence>
<keyword evidence="4" id="KW-1185">Reference proteome</keyword>
<proteinExistence type="predicted"/>
<keyword evidence="1" id="KW-0175">Coiled coil</keyword>
<dbReference type="GO" id="GO:0005829">
    <property type="term" value="C:cytosol"/>
    <property type="evidence" value="ECO:0007669"/>
    <property type="project" value="TreeGrafter"/>
</dbReference>
<feature type="region of interest" description="Disordered" evidence="2">
    <location>
        <begin position="65"/>
        <end position="112"/>
    </location>
</feature>
<dbReference type="EMBL" id="JAKJXP020000068">
    <property type="protein sequence ID" value="KAK7750213.1"/>
    <property type="molecule type" value="Genomic_DNA"/>
</dbReference>
<evidence type="ECO:0008006" key="5">
    <source>
        <dbReference type="Google" id="ProtNLM"/>
    </source>
</evidence>
<reference evidence="3 4" key="1">
    <citation type="submission" date="2024-02" db="EMBL/GenBank/DDBJ databases">
        <title>De novo assembly and annotation of 12 fungi associated with fruit tree decline syndrome in Ontario, Canada.</title>
        <authorList>
            <person name="Sulman M."/>
            <person name="Ellouze W."/>
            <person name="Ilyukhin E."/>
        </authorList>
    </citation>
    <scope>NUCLEOTIDE SEQUENCE [LARGE SCALE GENOMIC DNA]</scope>
    <source>
        <strain evidence="3 4">M11/M66-122</strain>
    </source>
</reference>
<dbReference type="Proteomes" id="UP001320420">
    <property type="component" value="Unassembled WGS sequence"/>
</dbReference>
<gene>
    <name evidence="3" type="ORF">SLS62_007843</name>
</gene>
<feature type="region of interest" description="Disordered" evidence="2">
    <location>
        <begin position="126"/>
        <end position="155"/>
    </location>
</feature>
<evidence type="ECO:0000256" key="1">
    <source>
        <dbReference type="SAM" id="Coils"/>
    </source>
</evidence>
<dbReference type="CDD" id="cd14273">
    <property type="entry name" value="UBA_TAP-C_like"/>
    <property type="match status" value="1"/>
</dbReference>
<evidence type="ECO:0000313" key="4">
    <source>
        <dbReference type="Proteomes" id="UP001320420"/>
    </source>
</evidence>
<feature type="compositionally biased region" description="Low complexity" evidence="2">
    <location>
        <begin position="739"/>
        <end position="764"/>
    </location>
</feature>
<comment type="caution">
    <text evidence="3">The sequence shown here is derived from an EMBL/GenBank/DDBJ whole genome shotgun (WGS) entry which is preliminary data.</text>
</comment>
<feature type="compositionally biased region" description="Polar residues" evidence="2">
    <location>
        <begin position="90"/>
        <end position="106"/>
    </location>
</feature>
<evidence type="ECO:0000313" key="3">
    <source>
        <dbReference type="EMBL" id="KAK7750213.1"/>
    </source>
</evidence>
<dbReference type="InterPro" id="IPR009060">
    <property type="entry name" value="UBA-like_sf"/>
</dbReference>
<feature type="region of interest" description="Disordered" evidence="2">
    <location>
        <begin position="739"/>
        <end position="802"/>
    </location>
</feature>
<dbReference type="AlphaFoldDB" id="A0AAN9YLY8"/>
<dbReference type="GO" id="GO:0016579">
    <property type="term" value="P:protein deubiquitination"/>
    <property type="evidence" value="ECO:0007669"/>
    <property type="project" value="TreeGrafter"/>
</dbReference>
<dbReference type="PANTHER" id="PTHR39597">
    <property type="entry name" value="UBA DOMAIN-CONTAINING PROTEIN RUP1"/>
    <property type="match status" value="1"/>
</dbReference>
<dbReference type="SUPFAM" id="SSF46934">
    <property type="entry name" value="UBA-like"/>
    <property type="match status" value="1"/>
</dbReference>
<feature type="region of interest" description="Disordered" evidence="2">
    <location>
        <begin position="815"/>
        <end position="835"/>
    </location>
</feature>
<feature type="compositionally biased region" description="Polar residues" evidence="2">
    <location>
        <begin position="820"/>
        <end position="835"/>
    </location>
</feature>
<dbReference type="InterPro" id="IPR055335">
    <property type="entry name" value="Ucp6/RUP1"/>
</dbReference>
<accession>A0AAN9YLY8</accession>
<organism evidence="3 4">
    <name type="scientific">Diatrype stigma</name>
    <dbReference type="NCBI Taxonomy" id="117547"/>
    <lineage>
        <taxon>Eukaryota</taxon>
        <taxon>Fungi</taxon>
        <taxon>Dikarya</taxon>
        <taxon>Ascomycota</taxon>
        <taxon>Pezizomycotina</taxon>
        <taxon>Sordariomycetes</taxon>
        <taxon>Xylariomycetidae</taxon>
        <taxon>Xylariales</taxon>
        <taxon>Diatrypaceae</taxon>
        <taxon>Diatrype</taxon>
    </lineage>
</organism>
<dbReference type="Pfam" id="PF14555">
    <property type="entry name" value="UBA_4"/>
    <property type="match status" value="1"/>
</dbReference>
<feature type="coiled-coil region" evidence="1">
    <location>
        <begin position="562"/>
        <end position="589"/>
    </location>
</feature>
<protein>
    <recommendedName>
        <fullName evidence="5">Ubiquitin interaction domain-containing protein</fullName>
    </recommendedName>
</protein>
<dbReference type="GO" id="GO:0005634">
    <property type="term" value="C:nucleus"/>
    <property type="evidence" value="ECO:0007669"/>
    <property type="project" value="TreeGrafter"/>
</dbReference>